<evidence type="ECO:0000313" key="9">
    <source>
        <dbReference type="EMBL" id="AQP46341.1"/>
    </source>
</evidence>
<feature type="transmembrane region" description="Helical" evidence="7">
    <location>
        <begin position="363"/>
        <end position="383"/>
    </location>
</feature>
<name>A0A1Q2CJQ5_9ACTN</name>
<evidence type="ECO:0000313" key="10">
    <source>
        <dbReference type="Proteomes" id="UP000188145"/>
    </source>
</evidence>
<feature type="transmembrane region" description="Helical" evidence="7">
    <location>
        <begin position="843"/>
        <end position="866"/>
    </location>
</feature>
<feature type="transmembrane region" description="Helical" evidence="7">
    <location>
        <begin position="800"/>
        <end position="823"/>
    </location>
</feature>
<evidence type="ECO:0000256" key="6">
    <source>
        <dbReference type="ARBA" id="ARBA00038076"/>
    </source>
</evidence>
<dbReference type="OrthoDB" id="3719151at2"/>
<feature type="transmembrane region" description="Helical" evidence="7">
    <location>
        <begin position="465"/>
        <end position="486"/>
    </location>
</feature>
<dbReference type="STRING" id="1332264.BW730_00920"/>
<dbReference type="AlphaFoldDB" id="A0A1Q2CJQ5"/>
<feature type="transmembrane region" description="Helical" evidence="7">
    <location>
        <begin position="517"/>
        <end position="540"/>
    </location>
</feature>
<dbReference type="GO" id="GO:0022857">
    <property type="term" value="F:transmembrane transporter activity"/>
    <property type="evidence" value="ECO:0007669"/>
    <property type="project" value="TreeGrafter"/>
</dbReference>
<accession>A0A1Q2CJQ5</accession>
<keyword evidence="4 7" id="KW-1133">Transmembrane helix</keyword>
<keyword evidence="10" id="KW-1185">Reference proteome</keyword>
<dbReference type="GO" id="GO:0005886">
    <property type="term" value="C:plasma membrane"/>
    <property type="evidence" value="ECO:0007669"/>
    <property type="project" value="UniProtKB-SubCell"/>
</dbReference>
<keyword evidence="2" id="KW-1003">Cell membrane</keyword>
<dbReference type="RefSeq" id="WP_077684668.1">
    <property type="nucleotide sequence ID" value="NZ_CP019606.1"/>
</dbReference>
<dbReference type="Proteomes" id="UP000188145">
    <property type="component" value="Chromosome"/>
</dbReference>
<evidence type="ECO:0000256" key="1">
    <source>
        <dbReference type="ARBA" id="ARBA00004651"/>
    </source>
</evidence>
<feature type="transmembrane region" description="Helical" evidence="7">
    <location>
        <begin position="435"/>
        <end position="453"/>
    </location>
</feature>
<feature type="transmembrane region" description="Helical" evidence="7">
    <location>
        <begin position="745"/>
        <end position="764"/>
    </location>
</feature>
<reference evidence="10" key="1">
    <citation type="submission" date="2017-02" db="EMBL/GenBank/DDBJ databases">
        <title>Tessaracoccus aquaemaris sp. nov., isolated from the intestine of a Korean rockfish, Sebastes schlegelii, in a marine aquaculture pond.</title>
        <authorList>
            <person name="Tak E.J."/>
            <person name="Bae J.-W."/>
        </authorList>
    </citation>
    <scope>NUCLEOTIDE SEQUENCE [LARGE SCALE GENOMIC DNA]</scope>
    <source>
        <strain evidence="10">NSG39</strain>
    </source>
</reference>
<dbReference type="KEGG" id="tes:BW730_00920"/>
<evidence type="ECO:0000256" key="3">
    <source>
        <dbReference type="ARBA" id="ARBA00022692"/>
    </source>
</evidence>
<evidence type="ECO:0000256" key="4">
    <source>
        <dbReference type="ARBA" id="ARBA00022989"/>
    </source>
</evidence>
<feature type="transmembrane region" description="Helical" evidence="7">
    <location>
        <begin position="395"/>
        <end position="414"/>
    </location>
</feature>
<feature type="domain" description="ABC3 transporter permease C-terminal" evidence="8">
    <location>
        <begin position="748"/>
        <end position="871"/>
    </location>
</feature>
<evidence type="ECO:0000256" key="7">
    <source>
        <dbReference type="SAM" id="Phobius"/>
    </source>
</evidence>
<comment type="similarity">
    <text evidence="6">Belongs to the ABC-4 integral membrane protein family.</text>
</comment>
<dbReference type="InterPro" id="IPR050250">
    <property type="entry name" value="Macrolide_Exporter_MacB"/>
</dbReference>
<keyword evidence="3 7" id="KW-0812">Transmembrane</keyword>
<dbReference type="PANTHER" id="PTHR30572">
    <property type="entry name" value="MEMBRANE COMPONENT OF TRANSPORTER-RELATED"/>
    <property type="match status" value="1"/>
</dbReference>
<dbReference type="PANTHER" id="PTHR30572:SF4">
    <property type="entry name" value="ABC TRANSPORTER PERMEASE YTRF"/>
    <property type="match status" value="1"/>
</dbReference>
<evidence type="ECO:0000259" key="8">
    <source>
        <dbReference type="Pfam" id="PF02687"/>
    </source>
</evidence>
<dbReference type="InterPro" id="IPR003838">
    <property type="entry name" value="ABC3_permease_C"/>
</dbReference>
<feature type="transmembrane region" description="Helical" evidence="7">
    <location>
        <begin position="317"/>
        <end position="342"/>
    </location>
</feature>
<gene>
    <name evidence="9" type="ORF">BW730_00920</name>
</gene>
<organism evidence="9 10">
    <name type="scientific">Tessaracoccus aquimaris</name>
    <dbReference type="NCBI Taxonomy" id="1332264"/>
    <lineage>
        <taxon>Bacteria</taxon>
        <taxon>Bacillati</taxon>
        <taxon>Actinomycetota</taxon>
        <taxon>Actinomycetes</taxon>
        <taxon>Propionibacteriales</taxon>
        <taxon>Propionibacteriaceae</taxon>
        <taxon>Tessaracoccus</taxon>
    </lineage>
</organism>
<dbReference type="Pfam" id="PF02687">
    <property type="entry name" value="FtsX"/>
    <property type="match status" value="2"/>
</dbReference>
<comment type="subcellular location">
    <subcellularLocation>
        <location evidence="1">Cell membrane</location>
        <topology evidence="1">Multi-pass membrane protein</topology>
    </subcellularLocation>
</comment>
<evidence type="ECO:0000256" key="2">
    <source>
        <dbReference type="ARBA" id="ARBA00022475"/>
    </source>
</evidence>
<protein>
    <recommendedName>
        <fullName evidence="8">ABC3 transporter permease C-terminal domain-containing protein</fullName>
    </recommendedName>
</protein>
<dbReference type="EMBL" id="CP019606">
    <property type="protein sequence ID" value="AQP46341.1"/>
    <property type="molecule type" value="Genomic_DNA"/>
</dbReference>
<evidence type="ECO:0000256" key="5">
    <source>
        <dbReference type="ARBA" id="ARBA00023136"/>
    </source>
</evidence>
<keyword evidence="5 7" id="KW-0472">Membrane</keyword>
<proteinExistence type="inferred from homology"/>
<feature type="transmembrane region" description="Helical" evidence="7">
    <location>
        <begin position="12"/>
        <end position="33"/>
    </location>
</feature>
<sequence>MIALLVRQFRASPWPTILLAFTVAVLSLIATIIPRMSTQLDDRQLASSLRDVSAVKGDVSGTWTTYSIGHLADGDPWQGPREAAETTRLAQPEPLRSLLRPGQFLGVQPVRTEWIPPTETGYYRVEANLLIDPDLPDRATLVEGAWPEIGSDSAPFQVAMLTTFAEKADLKVGDRPTPNLQITGIFTANDPDDTRWGHNPYGVSIGEEVEPALGTKLVGGLFMAPAIAAGDPSMRLQDPFRYDVYFGLNADAVAARGTDIAELSAQLTGMLAKRWSPVPAPAGDEPVGADNNPMAFHSELNSLLERQLAQQRTTHTLIAVSAIGPIGVGIALVTLCAQLVLYRRKTAITLLSARGMSPAQLRGLVAIEGAVAGVPAAVLGQLVGQALVDSPTHWWSWPLTLTIGLVPAAALAWVARDTSHLGRREVASSSSRWRMVAEILIALAAGGATWRLLTTRGAQGLGTDLLGAAAPVLLTLLACLLVLRVYPVPLRLLVHAFKRGRGFTGFMGSARALREPAGGVAPVVTIVLGTTIAVTAASLLGTIAAGTERAVWNDNGSSVHVSGPRMTEETAEQLRAIDGVDAVALVRLGSDNSALRIGDKEVRARVWLSDANLAETYLASRDGSPLPSAVFEKGSPVPVVVGGSLIPGGGKGTLQGLGDVAVVGHLELLPGVTSADAWVLVSTDNWPDKNLSSAKTAIISAAPGADLEAVTAAVKELIPLAHVTTTETQLQALRGSPTVDGLSRIFILLTLITGVLMVLAIFTAQIMTANDRRSAAAVLRTLGLRPGQLRALTAWELGPVVLVALILGALVGIGIAALMLATVDFKALTGGAFTPSLYLDPRWVGGVCLALLAATTLAVGFSAWLAGRTNIAHELRLGEER</sequence>
<feature type="domain" description="ABC3 transporter permease C-terminal" evidence="8">
    <location>
        <begin position="326"/>
        <end position="396"/>
    </location>
</feature>